<dbReference type="AlphaFoldDB" id="A0AAV6KYK8"/>
<evidence type="ECO:0000313" key="2">
    <source>
        <dbReference type="Proteomes" id="UP000823749"/>
    </source>
</evidence>
<gene>
    <name evidence="1" type="ORF">RHGRI_007405</name>
</gene>
<sequence>MPFLLGKRLRSDNHDHDAVNKHTVSATAAASGGFKAISARPNFGQVWSFAAAASSDMVVLQHSKLRFSRDFFSSSPWGRAGGVGDSAARVGNYPPIAQGHLNLLASLTGAPLQSSGRREDDSR</sequence>
<accession>A0AAV6KYK8</accession>
<name>A0AAV6KYK8_9ERIC</name>
<dbReference type="EMBL" id="JACTNZ010000003">
    <property type="protein sequence ID" value="KAG5557124.1"/>
    <property type="molecule type" value="Genomic_DNA"/>
</dbReference>
<keyword evidence="2" id="KW-1185">Reference proteome</keyword>
<organism evidence="1 2">
    <name type="scientific">Rhododendron griersonianum</name>
    <dbReference type="NCBI Taxonomy" id="479676"/>
    <lineage>
        <taxon>Eukaryota</taxon>
        <taxon>Viridiplantae</taxon>
        <taxon>Streptophyta</taxon>
        <taxon>Embryophyta</taxon>
        <taxon>Tracheophyta</taxon>
        <taxon>Spermatophyta</taxon>
        <taxon>Magnoliopsida</taxon>
        <taxon>eudicotyledons</taxon>
        <taxon>Gunneridae</taxon>
        <taxon>Pentapetalae</taxon>
        <taxon>asterids</taxon>
        <taxon>Ericales</taxon>
        <taxon>Ericaceae</taxon>
        <taxon>Ericoideae</taxon>
        <taxon>Rhodoreae</taxon>
        <taxon>Rhododendron</taxon>
    </lineage>
</organism>
<protein>
    <submittedName>
        <fullName evidence="1">Uncharacterized protein</fullName>
    </submittedName>
</protein>
<evidence type="ECO:0000313" key="1">
    <source>
        <dbReference type="EMBL" id="KAG5557124.1"/>
    </source>
</evidence>
<reference evidence="1" key="1">
    <citation type="submission" date="2020-08" db="EMBL/GenBank/DDBJ databases">
        <title>Plant Genome Project.</title>
        <authorList>
            <person name="Zhang R.-G."/>
        </authorList>
    </citation>
    <scope>NUCLEOTIDE SEQUENCE</scope>
    <source>
        <strain evidence="1">WSP0</strain>
        <tissue evidence="1">Leaf</tissue>
    </source>
</reference>
<comment type="caution">
    <text evidence="1">The sequence shown here is derived from an EMBL/GenBank/DDBJ whole genome shotgun (WGS) entry which is preliminary data.</text>
</comment>
<proteinExistence type="predicted"/>
<dbReference type="Proteomes" id="UP000823749">
    <property type="component" value="Chromosome 3"/>
</dbReference>